<dbReference type="InterPro" id="IPR003593">
    <property type="entry name" value="AAA+_ATPase"/>
</dbReference>
<keyword evidence="5" id="KW-0378">Hydrolase</keyword>
<dbReference type="GO" id="GO:0004222">
    <property type="term" value="F:metalloendopeptidase activity"/>
    <property type="evidence" value="ECO:0007669"/>
    <property type="project" value="InterPro"/>
</dbReference>
<protein>
    <submittedName>
        <fullName evidence="9">AAA family ATPase</fullName>
    </submittedName>
</protein>
<keyword evidence="7" id="KW-0482">Metalloprotease</keyword>
<dbReference type="OrthoDB" id="9809379at2"/>
<evidence type="ECO:0000313" key="10">
    <source>
        <dbReference type="Proteomes" id="UP000255207"/>
    </source>
</evidence>
<keyword evidence="10" id="KW-1185">Reference proteome</keyword>
<comment type="caution">
    <text evidence="9">The sequence shown here is derived from an EMBL/GenBank/DDBJ whole genome shotgun (WGS) entry which is preliminary data.</text>
</comment>
<evidence type="ECO:0000256" key="1">
    <source>
        <dbReference type="ARBA" id="ARBA00001947"/>
    </source>
</evidence>
<dbReference type="PANTHER" id="PTHR23076">
    <property type="entry name" value="METALLOPROTEASE M41 FTSH"/>
    <property type="match status" value="1"/>
</dbReference>
<dbReference type="GO" id="GO:0030163">
    <property type="term" value="P:protein catabolic process"/>
    <property type="evidence" value="ECO:0007669"/>
    <property type="project" value="TreeGrafter"/>
</dbReference>
<dbReference type="GO" id="GO:0005524">
    <property type="term" value="F:ATP binding"/>
    <property type="evidence" value="ECO:0007669"/>
    <property type="project" value="InterPro"/>
</dbReference>
<comment type="similarity">
    <text evidence="2">In the C-terminal section; belongs to the peptidase M41 family.</text>
</comment>
<dbReference type="SUPFAM" id="SSF52540">
    <property type="entry name" value="P-loop containing nucleoside triphosphate hydrolases"/>
    <property type="match status" value="1"/>
</dbReference>
<feature type="domain" description="AAA+ ATPase" evidence="8">
    <location>
        <begin position="231"/>
        <end position="370"/>
    </location>
</feature>
<evidence type="ECO:0000259" key="8">
    <source>
        <dbReference type="SMART" id="SM00382"/>
    </source>
</evidence>
<dbReference type="PANTHER" id="PTHR23076:SF97">
    <property type="entry name" value="ATP-DEPENDENT ZINC METALLOPROTEASE YME1L1"/>
    <property type="match status" value="1"/>
</dbReference>
<dbReference type="Pfam" id="PF01434">
    <property type="entry name" value="Peptidase_M41"/>
    <property type="match status" value="1"/>
</dbReference>
<dbReference type="AlphaFoldDB" id="A0A370L9F2"/>
<dbReference type="CDD" id="cd19481">
    <property type="entry name" value="RecA-like_protease"/>
    <property type="match status" value="1"/>
</dbReference>
<dbReference type="GO" id="GO:0006508">
    <property type="term" value="P:proteolysis"/>
    <property type="evidence" value="ECO:0007669"/>
    <property type="project" value="UniProtKB-KW"/>
</dbReference>
<evidence type="ECO:0000256" key="7">
    <source>
        <dbReference type="ARBA" id="ARBA00023049"/>
    </source>
</evidence>
<dbReference type="EMBL" id="QQTP01000002">
    <property type="protein sequence ID" value="RDJ27955.1"/>
    <property type="molecule type" value="Genomic_DNA"/>
</dbReference>
<dbReference type="InterPro" id="IPR027417">
    <property type="entry name" value="P-loop_NTPase"/>
</dbReference>
<keyword evidence="6" id="KW-0862">Zinc</keyword>
<dbReference type="GO" id="GO:0004176">
    <property type="term" value="F:ATP-dependent peptidase activity"/>
    <property type="evidence" value="ECO:0007669"/>
    <property type="project" value="InterPro"/>
</dbReference>
<dbReference type="Gene3D" id="1.10.8.60">
    <property type="match status" value="1"/>
</dbReference>
<dbReference type="RefSeq" id="WP_114828080.1">
    <property type="nucleotide sequence ID" value="NZ_QQTO01000037.1"/>
</dbReference>
<dbReference type="InterPro" id="IPR000642">
    <property type="entry name" value="Peptidase_M41"/>
</dbReference>
<gene>
    <name evidence="9" type="ORF">DWE98_04945</name>
</gene>
<organism evidence="9 10">
    <name type="scientific">Bosea caraganae</name>
    <dbReference type="NCBI Taxonomy" id="2763117"/>
    <lineage>
        <taxon>Bacteria</taxon>
        <taxon>Pseudomonadati</taxon>
        <taxon>Pseudomonadota</taxon>
        <taxon>Alphaproteobacteria</taxon>
        <taxon>Hyphomicrobiales</taxon>
        <taxon>Boseaceae</taxon>
        <taxon>Bosea</taxon>
    </lineage>
</organism>
<reference evidence="10" key="1">
    <citation type="submission" date="2018-07" db="EMBL/GenBank/DDBJ databases">
        <authorList>
            <person name="Safronova V.I."/>
            <person name="Chirak E.R."/>
            <person name="Sazanova A.L."/>
        </authorList>
    </citation>
    <scope>NUCLEOTIDE SEQUENCE [LARGE SCALE GENOMIC DNA]</scope>
    <source>
        <strain evidence="10">RCAM04685</strain>
    </source>
</reference>
<dbReference type="SUPFAM" id="SSF140990">
    <property type="entry name" value="FtsH protease domain-like"/>
    <property type="match status" value="1"/>
</dbReference>
<proteinExistence type="inferred from homology"/>
<dbReference type="InterPro" id="IPR041569">
    <property type="entry name" value="AAA_lid_3"/>
</dbReference>
<comment type="cofactor">
    <cofactor evidence="1">
        <name>Zn(2+)</name>
        <dbReference type="ChEBI" id="CHEBI:29105"/>
    </cofactor>
</comment>
<keyword evidence="3" id="KW-0645">Protease</keyword>
<dbReference type="Proteomes" id="UP000255207">
    <property type="component" value="Unassembled WGS sequence"/>
</dbReference>
<accession>A0A370L9F2</accession>
<dbReference type="GO" id="GO:0046872">
    <property type="term" value="F:metal ion binding"/>
    <property type="evidence" value="ECO:0007669"/>
    <property type="project" value="UniProtKB-KW"/>
</dbReference>
<sequence length="639" mass="69188">MKWGSLAKQDRRKLTRSVCRFLAYCDIVRHCRPYVDSHASFAIVVVLPIGGNIDQYKEAAIFAFGEPEPRSRFDFEKTNFLTADENGNRKERLTVEGLINYDRLVVLAKSLSDVSEKVIAAADAVITLGPPEVGHVVAAARLCLKQHVTSSLAREMASMPLDLIAANVRRGRPVSRSIEMIRDILQRQDKPEAGQVGVEALHGFGEAAAWALELATDLKDWQAGKIAWGDVDRGILLSGAPGVGKTIFARALATTCGAHLVVGSIARWQACGHLGDLLKAMRAAFDEAKQRAPAIVFIDEVDAVGSREDFRGHSAQYSTEVVAGLLECIDGVEGRPGVIVVGACNYPQKLDPALVRPGRLDRHVRIPLPDGAAREGILRFHLAGDLADDDLSQVVRRTEEWSGAGLAKLVREARRVARRDRRAVLVSDLEASLPKRIVIPEELVRRAAIHECGHAMAYLSLGQPFEGVELSDVAEGLEGYQPLGFIQLVNSEPRASTAATIRDEICGLLAGIAAEEVLLGDRSSSGGGVKDSDLHRATLAAVRLEASFGLGSGLSFIAEDREPDLMSALRLSGDLRSKVDKTLAAEMARACAIIEAHQQPLQRASSELLARRRLSSDEFRGMIASYEHADAEGLDAVTH</sequence>
<evidence type="ECO:0000256" key="5">
    <source>
        <dbReference type="ARBA" id="ARBA00022801"/>
    </source>
</evidence>
<evidence type="ECO:0000256" key="3">
    <source>
        <dbReference type="ARBA" id="ARBA00022670"/>
    </source>
</evidence>
<dbReference type="Gene3D" id="1.20.58.760">
    <property type="entry name" value="Peptidase M41"/>
    <property type="match status" value="1"/>
</dbReference>
<evidence type="ECO:0000313" key="9">
    <source>
        <dbReference type="EMBL" id="RDJ27955.1"/>
    </source>
</evidence>
<dbReference type="Pfam" id="PF00004">
    <property type="entry name" value="AAA"/>
    <property type="match status" value="1"/>
</dbReference>
<dbReference type="GO" id="GO:0016887">
    <property type="term" value="F:ATP hydrolysis activity"/>
    <property type="evidence" value="ECO:0007669"/>
    <property type="project" value="InterPro"/>
</dbReference>
<name>A0A370L9F2_9HYPH</name>
<evidence type="ECO:0000256" key="4">
    <source>
        <dbReference type="ARBA" id="ARBA00022723"/>
    </source>
</evidence>
<keyword evidence="4" id="KW-0479">Metal-binding</keyword>
<evidence type="ECO:0000256" key="6">
    <source>
        <dbReference type="ARBA" id="ARBA00022833"/>
    </source>
</evidence>
<evidence type="ECO:0000256" key="2">
    <source>
        <dbReference type="ARBA" id="ARBA00010044"/>
    </source>
</evidence>
<dbReference type="SMART" id="SM00382">
    <property type="entry name" value="AAA"/>
    <property type="match status" value="1"/>
</dbReference>
<dbReference type="Gene3D" id="3.40.50.300">
    <property type="entry name" value="P-loop containing nucleotide triphosphate hydrolases"/>
    <property type="match status" value="1"/>
</dbReference>
<dbReference type="GO" id="GO:0005886">
    <property type="term" value="C:plasma membrane"/>
    <property type="evidence" value="ECO:0007669"/>
    <property type="project" value="TreeGrafter"/>
</dbReference>
<dbReference type="Pfam" id="PF17862">
    <property type="entry name" value="AAA_lid_3"/>
    <property type="match status" value="1"/>
</dbReference>
<dbReference type="InterPro" id="IPR037219">
    <property type="entry name" value="Peptidase_M41-like"/>
</dbReference>
<dbReference type="InterPro" id="IPR003959">
    <property type="entry name" value="ATPase_AAA_core"/>
</dbReference>